<dbReference type="Gene3D" id="2.40.50.100">
    <property type="match status" value="1"/>
</dbReference>
<dbReference type="Proteomes" id="UP000679575">
    <property type="component" value="Chromosome"/>
</dbReference>
<comment type="subcellular location">
    <subcellularLocation>
        <location evidence="1">Cell envelope</location>
    </subcellularLocation>
</comment>
<feature type="transmembrane region" description="Helical" evidence="2">
    <location>
        <begin position="23"/>
        <end position="43"/>
    </location>
</feature>
<dbReference type="Gene3D" id="2.40.30.170">
    <property type="match status" value="1"/>
</dbReference>
<sequence>MTLTKTEQPFDAARASASRKKGFVGLAVAMIFAAVIGGSYWYFVASHYVSTDNAYTATEIAAVTPAVSGIVAEVKVLDTEMVQKGDVLVVLDDTDARLAYDRAKANYALAKRQVSSYVANDEGLQALVKAREADEQRAKAELVVSKADYARAQLELQRRENLVTSGAVSGEELTNAKTAFAQAEANLNAAKAAEAQAVANRLSSIGNKKANAALIIDTTVDTNPQVLQAKAQLQQAEVDLRRTVIRAPVAGVIAKRQVQIGERVQIGTPLMTVVPVQNMHVDANFKEVELRQVKIGQPVEVTADIYGDKVIYHGVVTGLSGGTGSAFSAIPAQNATGNWIKVVQRLPVRIGLDPSELAAHPLQVGLSMEVTINTAAQPNINAITAVADRQLPINGRG</sequence>
<reference evidence="4 5" key="1">
    <citation type="submission" date="2021-04" db="EMBL/GenBank/DDBJ databases">
        <title>Novel species identification of genus Shewanella.</title>
        <authorList>
            <person name="Liu G."/>
        </authorList>
    </citation>
    <scope>NUCLEOTIDE SEQUENCE [LARGE SCALE GENOMIC DNA]</scope>
    <source>
        <strain evidence="4 5">FJAT-54481</strain>
    </source>
</reference>
<dbReference type="SUPFAM" id="SSF111369">
    <property type="entry name" value="HlyD-like secretion proteins"/>
    <property type="match status" value="3"/>
</dbReference>
<dbReference type="InterPro" id="IPR050739">
    <property type="entry name" value="MFP"/>
</dbReference>
<dbReference type="InterPro" id="IPR058633">
    <property type="entry name" value="EmrA/FarA_HH"/>
</dbReference>
<proteinExistence type="predicted"/>
<keyword evidence="2" id="KW-1133">Transmembrane helix</keyword>
<feature type="domain" description="Multidrug export protein EmrA/FarA alpha-helical hairpin" evidence="3">
    <location>
        <begin position="94"/>
        <end position="243"/>
    </location>
</feature>
<accession>A0ABX7YRF2</accession>
<organism evidence="4 5">
    <name type="scientific">Shewanella yunxiaonensis</name>
    <dbReference type="NCBI Taxonomy" id="2829809"/>
    <lineage>
        <taxon>Bacteria</taxon>
        <taxon>Pseudomonadati</taxon>
        <taxon>Pseudomonadota</taxon>
        <taxon>Gammaproteobacteria</taxon>
        <taxon>Alteromonadales</taxon>
        <taxon>Shewanellaceae</taxon>
        <taxon>Shewanella</taxon>
    </lineage>
</organism>
<keyword evidence="2" id="KW-0472">Membrane</keyword>
<dbReference type="EMBL" id="CP073587">
    <property type="protein sequence ID" value="QUN05312.1"/>
    <property type="molecule type" value="Genomic_DNA"/>
</dbReference>
<dbReference type="Gene3D" id="1.10.287.470">
    <property type="entry name" value="Helix hairpin bin"/>
    <property type="match status" value="2"/>
</dbReference>
<gene>
    <name evidence="4" type="ORF">KDN34_14085</name>
</gene>
<dbReference type="PANTHER" id="PTHR30386:SF19">
    <property type="entry name" value="MULTIDRUG EXPORT PROTEIN EMRA-RELATED"/>
    <property type="match status" value="1"/>
</dbReference>
<evidence type="ECO:0000259" key="3">
    <source>
        <dbReference type="Pfam" id="PF25885"/>
    </source>
</evidence>
<keyword evidence="5" id="KW-1185">Reference proteome</keyword>
<evidence type="ECO:0000313" key="4">
    <source>
        <dbReference type="EMBL" id="QUN05312.1"/>
    </source>
</evidence>
<keyword evidence="2" id="KW-0812">Transmembrane</keyword>
<evidence type="ECO:0000256" key="2">
    <source>
        <dbReference type="SAM" id="Phobius"/>
    </source>
</evidence>
<evidence type="ECO:0000256" key="1">
    <source>
        <dbReference type="ARBA" id="ARBA00004196"/>
    </source>
</evidence>
<name>A0ABX7YRF2_9GAMM</name>
<dbReference type="PRINTS" id="PR01490">
    <property type="entry name" value="RTXTOXIND"/>
</dbReference>
<dbReference type="PANTHER" id="PTHR30386">
    <property type="entry name" value="MEMBRANE FUSION SUBUNIT OF EMRAB-TOLC MULTIDRUG EFFLUX PUMP"/>
    <property type="match status" value="1"/>
</dbReference>
<dbReference type="RefSeq" id="WP_212594346.1">
    <property type="nucleotide sequence ID" value="NZ_CP073587.1"/>
</dbReference>
<dbReference type="Pfam" id="PF25885">
    <property type="entry name" value="HH_EMRA"/>
    <property type="match status" value="1"/>
</dbReference>
<evidence type="ECO:0000313" key="5">
    <source>
        <dbReference type="Proteomes" id="UP000679575"/>
    </source>
</evidence>
<protein>
    <submittedName>
        <fullName evidence="4">HlyD family efflux transporter periplasmic adaptor subunit</fullName>
    </submittedName>
</protein>